<evidence type="ECO:0000313" key="2">
    <source>
        <dbReference type="EMBL" id="MBW0488872.1"/>
    </source>
</evidence>
<name>A0A9Q3CS72_9BASI</name>
<gene>
    <name evidence="2" type="ORF">O181_028587</name>
</gene>
<dbReference type="EMBL" id="AVOT02009816">
    <property type="protein sequence ID" value="MBW0488872.1"/>
    <property type="molecule type" value="Genomic_DNA"/>
</dbReference>
<proteinExistence type="predicted"/>
<sequence length="93" mass="10422">MYRAQPQTAKYCTYSINSFLSGLGLSGTKSDTKDIHVTVVYLLQTVHSHHPRRWHPTQVAGLSPTVICNRSTPSPAYWPKDGPRMPYDSAPIH</sequence>
<dbReference type="Proteomes" id="UP000765509">
    <property type="component" value="Unassembled WGS sequence"/>
</dbReference>
<dbReference type="AlphaFoldDB" id="A0A9Q3CS72"/>
<comment type="caution">
    <text evidence="2">The sequence shown here is derived from an EMBL/GenBank/DDBJ whole genome shotgun (WGS) entry which is preliminary data.</text>
</comment>
<feature type="region of interest" description="Disordered" evidence="1">
    <location>
        <begin position="73"/>
        <end position="93"/>
    </location>
</feature>
<keyword evidence="3" id="KW-1185">Reference proteome</keyword>
<evidence type="ECO:0000256" key="1">
    <source>
        <dbReference type="SAM" id="MobiDB-lite"/>
    </source>
</evidence>
<reference evidence="2" key="1">
    <citation type="submission" date="2021-03" db="EMBL/GenBank/DDBJ databases">
        <title>Draft genome sequence of rust myrtle Austropuccinia psidii MF-1, a brazilian biotype.</title>
        <authorList>
            <person name="Quecine M.C."/>
            <person name="Pachon D.M.R."/>
            <person name="Bonatelli M.L."/>
            <person name="Correr F.H."/>
            <person name="Franceschini L.M."/>
            <person name="Leite T.F."/>
            <person name="Margarido G.R.A."/>
            <person name="Almeida C.A."/>
            <person name="Ferrarezi J.A."/>
            <person name="Labate C.A."/>
        </authorList>
    </citation>
    <scope>NUCLEOTIDE SEQUENCE</scope>
    <source>
        <strain evidence="2">MF-1</strain>
    </source>
</reference>
<evidence type="ECO:0000313" key="3">
    <source>
        <dbReference type="Proteomes" id="UP000765509"/>
    </source>
</evidence>
<accession>A0A9Q3CS72</accession>
<organism evidence="2 3">
    <name type="scientific">Austropuccinia psidii MF-1</name>
    <dbReference type="NCBI Taxonomy" id="1389203"/>
    <lineage>
        <taxon>Eukaryota</taxon>
        <taxon>Fungi</taxon>
        <taxon>Dikarya</taxon>
        <taxon>Basidiomycota</taxon>
        <taxon>Pucciniomycotina</taxon>
        <taxon>Pucciniomycetes</taxon>
        <taxon>Pucciniales</taxon>
        <taxon>Sphaerophragmiaceae</taxon>
        <taxon>Austropuccinia</taxon>
    </lineage>
</organism>
<protein>
    <submittedName>
        <fullName evidence="2">Uncharacterized protein</fullName>
    </submittedName>
</protein>